<protein>
    <submittedName>
        <fullName evidence="1">Uncharacterized protein</fullName>
    </submittedName>
</protein>
<gene>
    <name evidence="1" type="ORF">QOZ95_001121</name>
</gene>
<evidence type="ECO:0000313" key="1">
    <source>
        <dbReference type="EMBL" id="MDQ0492971.1"/>
    </source>
</evidence>
<dbReference type="EMBL" id="JAUSWA010000004">
    <property type="protein sequence ID" value="MDQ0492971.1"/>
    <property type="molecule type" value="Genomic_DNA"/>
</dbReference>
<reference evidence="1 2" key="1">
    <citation type="submission" date="2023-07" db="EMBL/GenBank/DDBJ databases">
        <title>Genomic Encyclopedia of Type Strains, Phase IV (KMG-IV): sequencing the most valuable type-strain genomes for metagenomic binning, comparative biology and taxonomic classification.</title>
        <authorList>
            <person name="Goeker M."/>
        </authorList>
    </citation>
    <scope>NUCLEOTIDE SEQUENCE [LARGE SCALE GENOMIC DNA]</scope>
    <source>
        <strain evidence="1 2">DSM 14914</strain>
    </source>
</reference>
<sequence>MKNGVGGMVLYKRSGRFCPRIFTDERLYSKNPGAVAMGSTIRLRSGTAVALR</sequence>
<organism evidence="1 2">
    <name type="scientific">Paenibacillus brasilensis</name>
    <dbReference type="NCBI Taxonomy" id="128574"/>
    <lineage>
        <taxon>Bacteria</taxon>
        <taxon>Bacillati</taxon>
        <taxon>Bacillota</taxon>
        <taxon>Bacilli</taxon>
        <taxon>Bacillales</taxon>
        <taxon>Paenibacillaceae</taxon>
        <taxon>Paenibacillus</taxon>
    </lineage>
</organism>
<keyword evidence="2" id="KW-1185">Reference proteome</keyword>
<dbReference type="Proteomes" id="UP001242811">
    <property type="component" value="Unassembled WGS sequence"/>
</dbReference>
<evidence type="ECO:0000313" key="2">
    <source>
        <dbReference type="Proteomes" id="UP001242811"/>
    </source>
</evidence>
<comment type="caution">
    <text evidence="1">The sequence shown here is derived from an EMBL/GenBank/DDBJ whole genome shotgun (WGS) entry which is preliminary data.</text>
</comment>
<accession>A0ABU0KX53</accession>
<name>A0ABU0KX53_9BACL</name>
<proteinExistence type="predicted"/>